<dbReference type="Proteomes" id="UP000031549">
    <property type="component" value="Unassembled WGS sequence"/>
</dbReference>
<evidence type="ECO:0000313" key="2">
    <source>
        <dbReference type="Proteomes" id="UP000031549"/>
    </source>
</evidence>
<keyword evidence="2" id="KW-1185">Reference proteome</keyword>
<proteinExistence type="predicted"/>
<dbReference type="RefSeq" id="WP_039752714.1">
    <property type="nucleotide sequence ID" value="NZ_JTCM02000087.1"/>
</dbReference>
<dbReference type="EMBL" id="JTCM02000087">
    <property type="protein sequence ID" value="NEU75906.1"/>
    <property type="molecule type" value="Genomic_DNA"/>
</dbReference>
<sequence>MIQQQFEQLKNLKKGYAYKDFEVIDDKIVKKFYSRKSSNDGSNAVVEECHEFYVDGNQIVEKVVIRQCDLAIFSGKSFVLPEGCSFSNAIKQEQKYHDNAIELAFRFGIEFENSLDMCNIAAFPVTGHGTTVCRHNIIQQFDT</sequence>
<evidence type="ECO:0000313" key="1">
    <source>
        <dbReference type="EMBL" id="NEU75906.1"/>
    </source>
</evidence>
<organism evidence="1 2">
    <name type="scientific">Hassallia byssoidea VB512170</name>
    <dbReference type="NCBI Taxonomy" id="1304833"/>
    <lineage>
        <taxon>Bacteria</taxon>
        <taxon>Bacillati</taxon>
        <taxon>Cyanobacteriota</taxon>
        <taxon>Cyanophyceae</taxon>
        <taxon>Nostocales</taxon>
        <taxon>Tolypothrichaceae</taxon>
        <taxon>Hassallia</taxon>
    </lineage>
</organism>
<gene>
    <name evidence="1" type="ORF">PI95_025940</name>
</gene>
<accession>A0A846HF07</accession>
<reference evidence="1 2" key="1">
    <citation type="journal article" date="2015" name="Genome Announc.">
        <title>Draft Genome Sequence of Cyanobacterium Hassallia byssoidea Strain VB512170, Isolated from Monuments in India.</title>
        <authorList>
            <person name="Singh D."/>
            <person name="Chandrababunaidu M.M."/>
            <person name="Panda A."/>
            <person name="Sen D."/>
            <person name="Bhattacharyya S."/>
            <person name="Adhikary S.P."/>
            <person name="Tripathy S."/>
        </authorList>
    </citation>
    <scope>NUCLEOTIDE SEQUENCE [LARGE SCALE GENOMIC DNA]</scope>
    <source>
        <strain evidence="1 2">VB512170</strain>
    </source>
</reference>
<comment type="caution">
    <text evidence="1">The sequence shown here is derived from an EMBL/GenBank/DDBJ whole genome shotgun (WGS) entry which is preliminary data.</text>
</comment>
<name>A0A846HF07_9CYAN</name>
<dbReference type="AlphaFoldDB" id="A0A846HF07"/>
<protein>
    <submittedName>
        <fullName evidence="1">Uncharacterized protein</fullName>
    </submittedName>
</protein>